<dbReference type="Proteomes" id="UP000293912">
    <property type="component" value="Chromosome"/>
</dbReference>
<sequence length="197" mass="21424">MAASGCLGMGVPSHLGGQGGQLEDLFRDPGARHWLQGLHHADRLVFLSQRLVVEALVRTDNIGLRELHLPDLLVGATAGASALESPPLEARTLGLGWQFHGLLRGVPNLQWDGFSLLLPVQTAGQIEGMLLVRSEENGLTVHPGENPDLWSSAACGDVQFQQTFLRADEWLGDQPLWSSLVQTHQMLRAGLHHLPHP</sequence>
<evidence type="ECO:0000313" key="2">
    <source>
        <dbReference type="Proteomes" id="UP000293912"/>
    </source>
</evidence>
<name>A0A4P6WZK9_HYDPS</name>
<evidence type="ECO:0000313" key="1">
    <source>
        <dbReference type="EMBL" id="QBM27855.1"/>
    </source>
</evidence>
<dbReference type="KEGG" id="hpse:HPF_09165"/>
<keyword evidence="2" id="KW-1185">Reference proteome</keyword>
<reference evidence="1 2" key="1">
    <citation type="submission" date="2019-03" db="EMBL/GenBank/DDBJ databases">
        <authorList>
            <person name="Sebastian G."/>
            <person name="Baumann P."/>
            <person name="Ruckert C."/>
            <person name="Kalinowski J."/>
            <person name="Nebel B."/>
            <person name="Takors R."/>
            <person name="Blombach B."/>
        </authorList>
    </citation>
    <scope>NUCLEOTIDE SEQUENCE [LARGE SCALE GENOMIC DNA]</scope>
    <source>
        <strain evidence="1 2">DSM 1084</strain>
    </source>
</reference>
<dbReference type="AlphaFoldDB" id="A0A4P6WZK9"/>
<dbReference type="SUPFAM" id="SSF56645">
    <property type="entry name" value="Acyl-CoA dehydrogenase NM domain-like"/>
    <property type="match status" value="1"/>
</dbReference>
<dbReference type="GO" id="GO:0016627">
    <property type="term" value="F:oxidoreductase activity, acting on the CH-CH group of donors"/>
    <property type="evidence" value="ECO:0007669"/>
    <property type="project" value="InterPro"/>
</dbReference>
<dbReference type="InterPro" id="IPR009100">
    <property type="entry name" value="AcylCoA_DH/oxidase_NM_dom_sf"/>
</dbReference>
<proteinExistence type="predicted"/>
<gene>
    <name evidence="1" type="ORF">HPF_09165</name>
</gene>
<organism evidence="1 2">
    <name type="scientific">Hydrogenophaga pseudoflava</name>
    <name type="common">Pseudomonas carboxydoflava</name>
    <dbReference type="NCBI Taxonomy" id="47421"/>
    <lineage>
        <taxon>Bacteria</taxon>
        <taxon>Pseudomonadati</taxon>
        <taxon>Pseudomonadota</taxon>
        <taxon>Betaproteobacteria</taxon>
        <taxon>Burkholderiales</taxon>
        <taxon>Comamonadaceae</taxon>
        <taxon>Hydrogenophaga</taxon>
    </lineage>
</organism>
<dbReference type="EMBL" id="CP037867">
    <property type="protein sequence ID" value="QBM27855.1"/>
    <property type="molecule type" value="Genomic_DNA"/>
</dbReference>
<protein>
    <submittedName>
        <fullName evidence="1">Uncharacterized protein</fullName>
    </submittedName>
</protein>
<accession>A0A4P6WZK9</accession>